<evidence type="ECO:0000256" key="1">
    <source>
        <dbReference type="ARBA" id="ARBA00022679"/>
    </source>
</evidence>
<dbReference type="CDD" id="cd00683">
    <property type="entry name" value="Trans_IPPS_HH"/>
    <property type="match status" value="1"/>
</dbReference>
<dbReference type="GO" id="GO:0004311">
    <property type="term" value="F:geranylgeranyl diphosphate synthase activity"/>
    <property type="evidence" value="ECO:0007669"/>
    <property type="project" value="InterPro"/>
</dbReference>
<dbReference type="InterPro" id="IPR002060">
    <property type="entry name" value="Squ/phyt_synthse"/>
</dbReference>
<dbReference type="SFLD" id="SFLDS00005">
    <property type="entry name" value="Isoprenoid_Synthase_Type_I"/>
    <property type="match status" value="1"/>
</dbReference>
<dbReference type="GO" id="GO:0051996">
    <property type="term" value="F:squalene synthase [NAD(P)H] activity"/>
    <property type="evidence" value="ECO:0007669"/>
    <property type="project" value="InterPro"/>
</dbReference>
<protein>
    <submittedName>
        <fullName evidence="2">Squalene/phytoene synthase family protein</fullName>
    </submittedName>
</protein>
<dbReference type="InterPro" id="IPR033904">
    <property type="entry name" value="Trans_IPPS_HH"/>
</dbReference>
<dbReference type="RefSeq" id="WP_178931358.1">
    <property type="nucleotide sequence ID" value="NZ_JACBAZ010000001.1"/>
</dbReference>
<evidence type="ECO:0000313" key="2">
    <source>
        <dbReference type="EMBL" id="NWK54855.1"/>
    </source>
</evidence>
<organism evidence="2 3">
    <name type="scientific">Oceaniferula marina</name>
    <dbReference type="NCBI Taxonomy" id="2748318"/>
    <lineage>
        <taxon>Bacteria</taxon>
        <taxon>Pseudomonadati</taxon>
        <taxon>Verrucomicrobiota</taxon>
        <taxon>Verrucomicrobiia</taxon>
        <taxon>Verrucomicrobiales</taxon>
        <taxon>Verrucomicrobiaceae</taxon>
        <taxon>Oceaniferula</taxon>
    </lineage>
</organism>
<dbReference type="EMBL" id="JACBAZ010000001">
    <property type="protein sequence ID" value="NWK54855.1"/>
    <property type="molecule type" value="Genomic_DNA"/>
</dbReference>
<sequence>MSSAQDITRKAKSNLAIALTCLPEQRKQDMVVFYAFCRVIDDLADDLELPIEQRRKSLQQWREGIAEGFQNPDELQQQIIRLIEDYDISRQPFLDLIDGCSSDLEPQSFQTWGDLERYTYQVASCVGLVSIRIFGCKHPDSETYAVALGHALQITNILRDVHEDLDNGGRIYLPTEDLERAGLSEQHLRDHVHDERFISMMNGLADRAEAYYQKAQDHLRTQDAKALKAAEAMRKIYHTLLLKMRRDQFKVFDQRYSVSKFRKALILLRTMLP</sequence>
<dbReference type="Gene3D" id="1.10.600.10">
    <property type="entry name" value="Farnesyl Diphosphate Synthase"/>
    <property type="match status" value="1"/>
</dbReference>
<dbReference type="SUPFAM" id="SSF48576">
    <property type="entry name" value="Terpenoid synthases"/>
    <property type="match status" value="1"/>
</dbReference>
<name>A0A851GI09_9BACT</name>
<dbReference type="SFLD" id="SFLDG01212">
    <property type="entry name" value="Phytoene_synthase_like"/>
    <property type="match status" value="1"/>
</dbReference>
<keyword evidence="3" id="KW-1185">Reference proteome</keyword>
<dbReference type="Pfam" id="PF00494">
    <property type="entry name" value="SQS_PSY"/>
    <property type="match status" value="1"/>
</dbReference>
<dbReference type="SFLD" id="SFLDG01018">
    <property type="entry name" value="Squalene/Phytoene_Synthase_Lik"/>
    <property type="match status" value="1"/>
</dbReference>
<comment type="caution">
    <text evidence="2">The sequence shown here is derived from an EMBL/GenBank/DDBJ whole genome shotgun (WGS) entry which is preliminary data.</text>
</comment>
<proteinExistence type="predicted"/>
<dbReference type="AlphaFoldDB" id="A0A851GI09"/>
<accession>A0A851GI09</accession>
<dbReference type="GO" id="GO:0016117">
    <property type="term" value="P:carotenoid biosynthetic process"/>
    <property type="evidence" value="ECO:0007669"/>
    <property type="project" value="UniProtKB-ARBA"/>
</dbReference>
<gene>
    <name evidence="2" type="ORF">HW115_04495</name>
</gene>
<evidence type="ECO:0000313" key="3">
    <source>
        <dbReference type="Proteomes" id="UP000557872"/>
    </source>
</evidence>
<dbReference type="PROSITE" id="PS01045">
    <property type="entry name" value="SQUALEN_PHYTOEN_SYN_2"/>
    <property type="match status" value="1"/>
</dbReference>
<dbReference type="InterPro" id="IPR008949">
    <property type="entry name" value="Isoprenoid_synthase_dom_sf"/>
</dbReference>
<dbReference type="InterPro" id="IPR044843">
    <property type="entry name" value="Trans_IPPS_bact-type"/>
</dbReference>
<keyword evidence="1" id="KW-0808">Transferase</keyword>
<reference evidence="2 3" key="1">
    <citation type="submission" date="2020-07" db="EMBL/GenBank/DDBJ databases">
        <title>Roseicoccus Jingziensis gen. nov., sp. nov., isolated from coastal seawater.</title>
        <authorList>
            <person name="Feng X."/>
        </authorList>
    </citation>
    <scope>NUCLEOTIDE SEQUENCE [LARGE SCALE GENOMIC DNA]</scope>
    <source>
        <strain evidence="2 3">N1E253</strain>
    </source>
</reference>
<dbReference type="InterPro" id="IPR019845">
    <property type="entry name" value="Squalene/phytoene_synthase_CS"/>
</dbReference>
<dbReference type="PANTHER" id="PTHR31480">
    <property type="entry name" value="BIFUNCTIONAL LYCOPENE CYCLASE/PHYTOENE SYNTHASE"/>
    <property type="match status" value="1"/>
</dbReference>
<dbReference type="Proteomes" id="UP000557872">
    <property type="component" value="Unassembled WGS sequence"/>
</dbReference>